<name>A0A0A9A9Z9_ARUDO</name>
<evidence type="ECO:0000313" key="1">
    <source>
        <dbReference type="EMBL" id="JAD47911.1"/>
    </source>
</evidence>
<organism evidence="1">
    <name type="scientific">Arundo donax</name>
    <name type="common">Giant reed</name>
    <name type="synonym">Donax arundinaceus</name>
    <dbReference type="NCBI Taxonomy" id="35708"/>
    <lineage>
        <taxon>Eukaryota</taxon>
        <taxon>Viridiplantae</taxon>
        <taxon>Streptophyta</taxon>
        <taxon>Embryophyta</taxon>
        <taxon>Tracheophyta</taxon>
        <taxon>Spermatophyta</taxon>
        <taxon>Magnoliopsida</taxon>
        <taxon>Liliopsida</taxon>
        <taxon>Poales</taxon>
        <taxon>Poaceae</taxon>
        <taxon>PACMAD clade</taxon>
        <taxon>Arundinoideae</taxon>
        <taxon>Arundineae</taxon>
        <taxon>Arundo</taxon>
    </lineage>
</organism>
<reference evidence="1" key="2">
    <citation type="journal article" date="2015" name="Data Brief">
        <title>Shoot transcriptome of the giant reed, Arundo donax.</title>
        <authorList>
            <person name="Barrero R.A."/>
            <person name="Guerrero F.D."/>
            <person name="Moolhuijzen P."/>
            <person name="Goolsby J.A."/>
            <person name="Tidwell J."/>
            <person name="Bellgard S.E."/>
            <person name="Bellgard M.I."/>
        </authorList>
    </citation>
    <scope>NUCLEOTIDE SEQUENCE</scope>
    <source>
        <tissue evidence="1">Shoot tissue taken approximately 20 cm above the soil surface</tissue>
    </source>
</reference>
<reference evidence="1" key="1">
    <citation type="submission" date="2014-09" db="EMBL/GenBank/DDBJ databases">
        <authorList>
            <person name="Magalhaes I.L.F."/>
            <person name="Oliveira U."/>
            <person name="Santos F.R."/>
            <person name="Vidigal T.H.D.A."/>
            <person name="Brescovit A.D."/>
            <person name="Santos A.J."/>
        </authorList>
    </citation>
    <scope>NUCLEOTIDE SEQUENCE</scope>
    <source>
        <tissue evidence="1">Shoot tissue taken approximately 20 cm above the soil surface</tissue>
    </source>
</reference>
<dbReference type="AlphaFoldDB" id="A0A0A9A9Z9"/>
<protein>
    <submittedName>
        <fullName evidence="1">Uncharacterized protein</fullName>
    </submittedName>
</protein>
<sequence>MVAVSCCGAELKAAARRGGAKQIVVAASHGNEARWREAHGGGESLR</sequence>
<proteinExistence type="predicted"/>
<dbReference type="EMBL" id="GBRH01249984">
    <property type="protein sequence ID" value="JAD47911.1"/>
    <property type="molecule type" value="Transcribed_RNA"/>
</dbReference>
<accession>A0A0A9A9Z9</accession>